<comment type="function">
    <text evidence="6">Component of the 90S pre-ribosome involved in the maturation of rRNAs. Required for early cleavages of the pre-RNAs in the 40S ribosomal subunit maturation pathway.</text>
</comment>
<feature type="region of interest" description="Disordered" evidence="8">
    <location>
        <begin position="191"/>
        <end position="212"/>
    </location>
</feature>
<dbReference type="VEuPathDB" id="VectorBase:SSCA009421"/>
<evidence type="ECO:0000256" key="4">
    <source>
        <dbReference type="ARBA" id="ARBA00022552"/>
    </source>
</evidence>
<protein>
    <recommendedName>
        <fullName evidence="6">rRNA biogenesis protein RRP36</fullName>
    </recommendedName>
</protein>
<evidence type="ECO:0000256" key="6">
    <source>
        <dbReference type="RuleBase" id="RU368027"/>
    </source>
</evidence>
<evidence type="ECO:0000256" key="2">
    <source>
        <dbReference type="ARBA" id="ARBA00009418"/>
    </source>
</evidence>
<keyword evidence="6" id="KW-0687">Ribonucleoprotein</keyword>
<organism evidence="9 10">
    <name type="scientific">Sarcoptes scabiei</name>
    <name type="common">Itch mite</name>
    <name type="synonym">Acarus scabiei</name>
    <dbReference type="NCBI Taxonomy" id="52283"/>
    <lineage>
        <taxon>Eukaryota</taxon>
        <taxon>Metazoa</taxon>
        <taxon>Ecdysozoa</taxon>
        <taxon>Arthropoda</taxon>
        <taxon>Chelicerata</taxon>
        <taxon>Arachnida</taxon>
        <taxon>Acari</taxon>
        <taxon>Acariformes</taxon>
        <taxon>Sarcoptiformes</taxon>
        <taxon>Astigmata</taxon>
        <taxon>Psoroptidia</taxon>
        <taxon>Sarcoptoidea</taxon>
        <taxon>Sarcoptidae</taxon>
        <taxon>Sarcoptinae</taxon>
        <taxon>Sarcoptes</taxon>
    </lineage>
</organism>
<dbReference type="OrthoDB" id="448446at2759"/>
<dbReference type="GO" id="GO:0005730">
    <property type="term" value="C:nucleolus"/>
    <property type="evidence" value="ECO:0007669"/>
    <property type="project" value="UniProtKB-SubCell"/>
</dbReference>
<dbReference type="PANTHER" id="PTHR21738:SF0">
    <property type="entry name" value="RIBOSOMAL RNA PROCESSING PROTEIN 36 HOMOLOG"/>
    <property type="match status" value="1"/>
</dbReference>
<keyword evidence="3 6" id="KW-0690">Ribosome biogenesis</keyword>
<evidence type="ECO:0000313" key="9">
    <source>
        <dbReference type="EMBL" id="KPM04038.1"/>
    </source>
</evidence>
<comment type="similarity">
    <text evidence="2 6">Belongs to the RRP36 family.</text>
</comment>
<feature type="coiled-coil region" evidence="7">
    <location>
        <begin position="159"/>
        <end position="186"/>
    </location>
</feature>
<comment type="caution">
    <text evidence="9">The sequence shown here is derived from an EMBL/GenBank/DDBJ whole genome shotgun (WGS) entry which is preliminary data.</text>
</comment>
<dbReference type="GO" id="GO:0030686">
    <property type="term" value="C:90S preribosome"/>
    <property type="evidence" value="ECO:0007669"/>
    <property type="project" value="TreeGrafter"/>
</dbReference>
<evidence type="ECO:0000256" key="3">
    <source>
        <dbReference type="ARBA" id="ARBA00022517"/>
    </source>
</evidence>
<proteinExistence type="inferred from homology"/>
<dbReference type="PANTHER" id="PTHR21738">
    <property type="entry name" value="RIBOSOMAL RNA PROCESSING PROTEIN 36 HOMOLOG"/>
    <property type="match status" value="1"/>
</dbReference>
<keyword evidence="7" id="KW-0175">Coiled coil</keyword>
<accession>A0A131ZYV5</accession>
<dbReference type="InterPro" id="IPR009292">
    <property type="entry name" value="RRP36"/>
</dbReference>
<gene>
    <name evidence="9" type="ORF">QR98_0024770</name>
</gene>
<keyword evidence="4 6" id="KW-0698">rRNA processing</keyword>
<evidence type="ECO:0000313" key="10">
    <source>
        <dbReference type="Proteomes" id="UP000616769"/>
    </source>
</evidence>
<dbReference type="Proteomes" id="UP000616769">
    <property type="component" value="Unassembled WGS sequence"/>
</dbReference>
<dbReference type="EMBL" id="JXLN01007094">
    <property type="protein sequence ID" value="KPM04038.1"/>
    <property type="molecule type" value="Genomic_DNA"/>
</dbReference>
<feature type="region of interest" description="Disordered" evidence="8">
    <location>
        <begin position="57"/>
        <end position="83"/>
    </location>
</feature>
<comment type="subunit">
    <text evidence="6">Associates with 90S and pre-40S pre-ribosomal particles.</text>
</comment>
<dbReference type="Pfam" id="PF06102">
    <property type="entry name" value="RRP36"/>
    <property type="match status" value="1"/>
</dbReference>
<sequence length="274" mass="32604">MDESLRNAKPVFCLPLDLSDATFEELLKLRDKLGTNIYKRVVLNHLKDDKQYSSTVANGEDSILESKSSKKKRNDRSEPMEVSSKKLDYRFQFQKLQTPDELVRKKKAQMFRDPRFDSSCGEFKIGKYEQNYAFLAEMRAGELKMLKKRLKKATNQETIDKLRFLIQRLSNQTKNAEDRIKTNELKKKLRTQMQRLPDEDGSSEGRNTDLEDKKSRRFVNKTLLKKIKMVEKYKELKQNNRLSRYLEMKRKKLSIKDRSNINRLKNNFRIKNFD</sequence>
<keyword evidence="5 6" id="KW-0539">Nucleus</keyword>
<evidence type="ECO:0000256" key="7">
    <source>
        <dbReference type="SAM" id="Coils"/>
    </source>
</evidence>
<evidence type="ECO:0000256" key="1">
    <source>
        <dbReference type="ARBA" id="ARBA00004604"/>
    </source>
</evidence>
<evidence type="ECO:0000256" key="8">
    <source>
        <dbReference type="SAM" id="MobiDB-lite"/>
    </source>
</evidence>
<dbReference type="GO" id="GO:0000462">
    <property type="term" value="P:maturation of SSU-rRNA from tricistronic rRNA transcript (SSU-rRNA, 5.8S rRNA, LSU-rRNA)"/>
    <property type="evidence" value="ECO:0007669"/>
    <property type="project" value="TreeGrafter"/>
</dbReference>
<dbReference type="AlphaFoldDB" id="A0A131ZYV5"/>
<evidence type="ECO:0000256" key="5">
    <source>
        <dbReference type="ARBA" id="ARBA00023242"/>
    </source>
</evidence>
<comment type="subcellular location">
    <subcellularLocation>
        <location evidence="1 6">Nucleus</location>
        <location evidence="1 6">Nucleolus</location>
    </subcellularLocation>
</comment>
<reference evidence="9 10" key="1">
    <citation type="journal article" date="2015" name="Parasit. Vectors">
        <title>Draft genome of the scabies mite.</title>
        <authorList>
            <person name="Rider S.D.Jr."/>
            <person name="Morgan M.S."/>
            <person name="Arlian L.G."/>
        </authorList>
    </citation>
    <scope>NUCLEOTIDE SEQUENCE [LARGE SCALE GENOMIC DNA]</scope>
    <source>
        <strain evidence="9">Arlian Lab</strain>
    </source>
</reference>
<name>A0A131ZYV5_SARSC</name>